<evidence type="ECO:0000313" key="1">
    <source>
        <dbReference type="EMBL" id="KOF65343.1"/>
    </source>
</evidence>
<dbReference type="EMBL" id="KQ429539">
    <property type="protein sequence ID" value="KOF65343.1"/>
    <property type="molecule type" value="Genomic_DNA"/>
</dbReference>
<proteinExistence type="predicted"/>
<reference evidence="1" key="1">
    <citation type="submission" date="2015-07" db="EMBL/GenBank/DDBJ databases">
        <title>MeaNS - Measles Nucleotide Surveillance Program.</title>
        <authorList>
            <person name="Tran T."/>
            <person name="Druce J."/>
        </authorList>
    </citation>
    <scope>NUCLEOTIDE SEQUENCE</scope>
    <source>
        <strain evidence="1">UCB-OBI-ISO-001</strain>
        <tissue evidence="1">Gonad</tissue>
    </source>
</reference>
<name>A0A0L8FL31_OCTBM</name>
<accession>A0A0L8FL31</accession>
<dbReference type="AlphaFoldDB" id="A0A0L8FL31"/>
<gene>
    <name evidence="1" type="ORF">OCBIM_22015757mg</name>
</gene>
<protein>
    <submittedName>
        <fullName evidence="1">Uncharacterized protein</fullName>
    </submittedName>
</protein>
<sequence>MEQGQLTKGWLAKETNIIIHWEYLLHTNIVNAVKNMLRSRRRCISQNNDMFLVRETLDISVMKVTS</sequence>
<organism evidence="1">
    <name type="scientific">Octopus bimaculoides</name>
    <name type="common">California two-spotted octopus</name>
    <dbReference type="NCBI Taxonomy" id="37653"/>
    <lineage>
        <taxon>Eukaryota</taxon>
        <taxon>Metazoa</taxon>
        <taxon>Spiralia</taxon>
        <taxon>Lophotrochozoa</taxon>
        <taxon>Mollusca</taxon>
        <taxon>Cephalopoda</taxon>
        <taxon>Coleoidea</taxon>
        <taxon>Octopodiformes</taxon>
        <taxon>Octopoda</taxon>
        <taxon>Incirrata</taxon>
        <taxon>Octopodidae</taxon>
        <taxon>Octopus</taxon>
    </lineage>
</organism>